<keyword evidence="2" id="KW-1185">Reference proteome</keyword>
<evidence type="ECO:0000313" key="2">
    <source>
        <dbReference type="Proteomes" id="UP001218218"/>
    </source>
</evidence>
<name>A0AAD6ZLK2_9AGAR</name>
<gene>
    <name evidence="1" type="ORF">DFH08DRAFT_967830</name>
</gene>
<dbReference type="Proteomes" id="UP001218218">
    <property type="component" value="Unassembled WGS sequence"/>
</dbReference>
<proteinExistence type="predicted"/>
<sequence>MNKYNLLPLNDRSFACDVFWEQSSIANVLQSPEAMDLEGTQTVAALQPDEIKATTVPLHLIQCMSTHFPASVWTLDFLHAQVKAAVPNMPDQGQDWGRCKPLSTSFLAGGRMAGWFVVPRGHDKFSGVSFKKELIFEVLNIKSSSTSEINKLFAPEGLEKAPKSDDHWLQKSISKKIIARCNPAPTNGSQPDSILVEEDANEAKHQTHVFNTETAEQLDSWLNGFESQLHQMLDVNYDFFIPVLMMIYAERVKKQVDTKDLGLSDEFWAEATG</sequence>
<accession>A0AAD6ZLK2</accession>
<dbReference type="EMBL" id="JARIHO010000040">
    <property type="protein sequence ID" value="KAJ7328071.1"/>
    <property type="molecule type" value="Genomic_DNA"/>
</dbReference>
<comment type="caution">
    <text evidence="1">The sequence shown here is derived from an EMBL/GenBank/DDBJ whole genome shotgun (WGS) entry which is preliminary data.</text>
</comment>
<reference evidence="1" key="1">
    <citation type="submission" date="2023-03" db="EMBL/GenBank/DDBJ databases">
        <title>Massive genome expansion in bonnet fungi (Mycena s.s.) driven by repeated elements and novel gene families across ecological guilds.</title>
        <authorList>
            <consortium name="Lawrence Berkeley National Laboratory"/>
            <person name="Harder C.B."/>
            <person name="Miyauchi S."/>
            <person name="Viragh M."/>
            <person name="Kuo A."/>
            <person name="Thoen E."/>
            <person name="Andreopoulos B."/>
            <person name="Lu D."/>
            <person name="Skrede I."/>
            <person name="Drula E."/>
            <person name="Henrissat B."/>
            <person name="Morin E."/>
            <person name="Kohler A."/>
            <person name="Barry K."/>
            <person name="LaButti K."/>
            <person name="Morin E."/>
            <person name="Salamov A."/>
            <person name="Lipzen A."/>
            <person name="Mereny Z."/>
            <person name="Hegedus B."/>
            <person name="Baldrian P."/>
            <person name="Stursova M."/>
            <person name="Weitz H."/>
            <person name="Taylor A."/>
            <person name="Grigoriev I.V."/>
            <person name="Nagy L.G."/>
            <person name="Martin F."/>
            <person name="Kauserud H."/>
        </authorList>
    </citation>
    <scope>NUCLEOTIDE SEQUENCE</scope>
    <source>
        <strain evidence="1">CBHHK002</strain>
    </source>
</reference>
<protein>
    <submittedName>
        <fullName evidence="1">Uncharacterized protein</fullName>
    </submittedName>
</protein>
<organism evidence="1 2">
    <name type="scientific">Mycena albidolilacea</name>
    <dbReference type="NCBI Taxonomy" id="1033008"/>
    <lineage>
        <taxon>Eukaryota</taxon>
        <taxon>Fungi</taxon>
        <taxon>Dikarya</taxon>
        <taxon>Basidiomycota</taxon>
        <taxon>Agaricomycotina</taxon>
        <taxon>Agaricomycetes</taxon>
        <taxon>Agaricomycetidae</taxon>
        <taxon>Agaricales</taxon>
        <taxon>Marasmiineae</taxon>
        <taxon>Mycenaceae</taxon>
        <taxon>Mycena</taxon>
    </lineage>
</organism>
<evidence type="ECO:0000313" key="1">
    <source>
        <dbReference type="EMBL" id="KAJ7328071.1"/>
    </source>
</evidence>
<dbReference type="AlphaFoldDB" id="A0AAD6ZLK2"/>